<feature type="domain" description="ATPase AAA-type core" evidence="1">
    <location>
        <begin position="81"/>
        <end position="250"/>
    </location>
</feature>
<evidence type="ECO:0000259" key="2">
    <source>
        <dbReference type="Pfam" id="PF14491"/>
    </source>
</evidence>
<evidence type="ECO:0000259" key="1">
    <source>
        <dbReference type="Pfam" id="PF13304"/>
    </source>
</evidence>
<dbReference type="Proteomes" id="UP000779049">
    <property type="component" value="Unassembled WGS sequence"/>
</dbReference>
<organism evidence="3 4">
    <name type="scientific">Sellimonas caecigallum</name>
    <dbReference type="NCBI Taxonomy" id="2592333"/>
    <lineage>
        <taxon>Bacteria</taxon>
        <taxon>Bacillati</taxon>
        <taxon>Bacillota</taxon>
        <taxon>Clostridia</taxon>
        <taxon>Lachnospirales</taxon>
        <taxon>Lachnospiraceae</taxon>
        <taxon>Sellimonas</taxon>
    </lineage>
</organism>
<dbReference type="CDD" id="cd00267">
    <property type="entry name" value="ABC_ATPase"/>
    <property type="match status" value="1"/>
</dbReference>
<gene>
    <name evidence="3" type="ORF">FLB61_12045</name>
</gene>
<dbReference type="PANTHER" id="PTHR43581">
    <property type="entry name" value="ATP/GTP PHOSPHATASE"/>
    <property type="match status" value="1"/>
</dbReference>
<feature type="domain" description="DUF4435" evidence="2">
    <location>
        <begin position="296"/>
        <end position="499"/>
    </location>
</feature>
<keyword evidence="4" id="KW-1185">Reference proteome</keyword>
<proteinExistence type="predicted"/>
<dbReference type="RefSeq" id="WP_221920334.1">
    <property type="nucleotide sequence ID" value="NZ_CP173660.1"/>
</dbReference>
<dbReference type="Pfam" id="PF14491">
    <property type="entry name" value="DUF4435"/>
    <property type="match status" value="1"/>
</dbReference>
<name>A0ABS7L9N6_9FIRM</name>
<dbReference type="PANTHER" id="PTHR43581:SF2">
    <property type="entry name" value="EXCINUCLEASE ATPASE SUBUNIT"/>
    <property type="match status" value="1"/>
</dbReference>
<evidence type="ECO:0000313" key="3">
    <source>
        <dbReference type="EMBL" id="MBY0759801.1"/>
    </source>
</evidence>
<dbReference type="Gene3D" id="3.40.50.300">
    <property type="entry name" value="P-loop containing nucleotide triphosphate hydrolases"/>
    <property type="match status" value="1"/>
</dbReference>
<comment type="caution">
    <text evidence="3">The sequence shown here is derived from an EMBL/GenBank/DDBJ whole genome shotgun (WGS) entry which is preliminary data.</text>
</comment>
<evidence type="ECO:0000313" key="4">
    <source>
        <dbReference type="Proteomes" id="UP000779049"/>
    </source>
</evidence>
<dbReference type="Pfam" id="PF13304">
    <property type="entry name" value="AAA_21"/>
    <property type="match status" value="1"/>
</dbReference>
<reference evidence="3 4" key="1">
    <citation type="journal article" date="2020" name="New Microbes New Infect">
        <title>Sellimonas caecigallum sp. nov., description and genome sequence of a new member of the Sellimonas genus isolated from the cecum of feral chicken.</title>
        <authorList>
            <person name="Wongkuna S."/>
            <person name="Ghimire S."/>
            <person name="Antony L."/>
            <person name="Chankhamhaengdecha S."/>
            <person name="Janvilisri T."/>
            <person name="Scaria J."/>
        </authorList>
    </citation>
    <scope>NUCLEOTIDE SEQUENCE [LARGE SCALE GENOMIC DNA]</scope>
    <source>
        <strain evidence="3 4">SW451</strain>
    </source>
</reference>
<dbReference type="InterPro" id="IPR029492">
    <property type="entry name" value="DUF4435"/>
</dbReference>
<dbReference type="InterPro" id="IPR003959">
    <property type="entry name" value="ATPase_AAA_core"/>
</dbReference>
<dbReference type="InterPro" id="IPR051396">
    <property type="entry name" value="Bact_Antivir_Def_Nuclease"/>
</dbReference>
<dbReference type="EMBL" id="VIRV01000026">
    <property type="protein sequence ID" value="MBY0759801.1"/>
    <property type="molecule type" value="Genomic_DNA"/>
</dbReference>
<dbReference type="SUPFAM" id="SSF52540">
    <property type="entry name" value="P-loop containing nucleoside triphosphate hydrolases"/>
    <property type="match status" value="1"/>
</dbReference>
<accession>A0ABS7L9N6</accession>
<sequence length="537" mass="62264">MQFTYYLPDENGKRENYNTTLNSVVIIGANGSGKSKLGAWIEQQDMKNVHRIGAQRNLNFSENIPLKSYSQAEDIVFFGTDDSSSGWRDSKGLRWNYGKSYTTQLMNDFDNVLAALIALKNNDNEKFVAECKAAPTREERPEPPFTSIDKLIQIWDEIFPQRKLEVHDAKFIAVLEKEGKQISYSSNQMSDGERAVLYLVAQVLCIPENKILIIDEPEVHLHRSIMNRLWIALEKYRKDCLFIYITHDTQFAAMHGQSEKIWIKEFDGKNWKLEQIKDNELPEELLFDILGNRRNVLFVEGEKNSYDTQLYTLLYPQYYVIACGSCTQVIARTKAFRSNPSLHHLKVYGLVDRDYRSDYEIEKYKEDGIYTLKVAEVENLFLVQELIYVIADYLGKNSEEVFGRIKKYIIHDRFKPQLDKQICQSVIAYIKYQLASAELSKKSESDAKQSLNNVLKSIDFEQTKLDQETKFKKPLEDEDYIGVLRVFNEKNLSRSIGHFLGLIDKEYCDTILALLNGMLHDKIVEAISNYLPSELIE</sequence>
<protein>
    <submittedName>
        <fullName evidence="3">DUF4435 domain-containing protein</fullName>
    </submittedName>
</protein>
<dbReference type="InterPro" id="IPR027417">
    <property type="entry name" value="P-loop_NTPase"/>
</dbReference>